<keyword evidence="2" id="KW-1185">Reference proteome</keyword>
<accession>A0ACC2T427</accession>
<organism evidence="1 2">
    <name type="scientific">Entomophthora muscae</name>
    <dbReference type="NCBI Taxonomy" id="34485"/>
    <lineage>
        <taxon>Eukaryota</taxon>
        <taxon>Fungi</taxon>
        <taxon>Fungi incertae sedis</taxon>
        <taxon>Zoopagomycota</taxon>
        <taxon>Entomophthoromycotina</taxon>
        <taxon>Entomophthoromycetes</taxon>
        <taxon>Entomophthorales</taxon>
        <taxon>Entomophthoraceae</taxon>
        <taxon>Entomophthora</taxon>
    </lineage>
</organism>
<dbReference type="EMBL" id="QTSX02003650">
    <property type="protein sequence ID" value="KAJ9069201.1"/>
    <property type="molecule type" value="Genomic_DNA"/>
</dbReference>
<evidence type="ECO:0000313" key="2">
    <source>
        <dbReference type="Proteomes" id="UP001165960"/>
    </source>
</evidence>
<gene>
    <name evidence="1" type="ORF">DSO57_1020924</name>
</gene>
<proteinExistence type="predicted"/>
<sequence>MTTPKYIEFSARISICDRVLEPQVLPVQRISGLDRCTLQGHELSFRHHVNNRDGINIEAVHELRCLNLHSESPWKQELVI</sequence>
<evidence type="ECO:0000313" key="1">
    <source>
        <dbReference type="EMBL" id="KAJ9069201.1"/>
    </source>
</evidence>
<reference evidence="1" key="1">
    <citation type="submission" date="2022-04" db="EMBL/GenBank/DDBJ databases">
        <title>Genome of the entomopathogenic fungus Entomophthora muscae.</title>
        <authorList>
            <person name="Elya C."/>
            <person name="Lovett B.R."/>
            <person name="Lee E."/>
            <person name="Macias A.M."/>
            <person name="Hajek A.E."/>
            <person name="De Bivort B.L."/>
            <person name="Kasson M.T."/>
            <person name="De Fine Licht H.H."/>
            <person name="Stajich J.E."/>
        </authorList>
    </citation>
    <scope>NUCLEOTIDE SEQUENCE</scope>
    <source>
        <strain evidence="1">Berkeley</strain>
    </source>
</reference>
<protein>
    <submittedName>
        <fullName evidence="1">Uncharacterized protein</fullName>
    </submittedName>
</protein>
<dbReference type="Proteomes" id="UP001165960">
    <property type="component" value="Unassembled WGS sequence"/>
</dbReference>
<comment type="caution">
    <text evidence="1">The sequence shown here is derived from an EMBL/GenBank/DDBJ whole genome shotgun (WGS) entry which is preliminary data.</text>
</comment>
<name>A0ACC2T427_9FUNG</name>